<evidence type="ECO:0000256" key="1">
    <source>
        <dbReference type="SAM" id="MobiDB-lite"/>
    </source>
</evidence>
<evidence type="ECO:0000313" key="2">
    <source>
        <dbReference type="EMBL" id="KAG2639627.1"/>
    </source>
</evidence>
<sequence length="317" mass="34608">MATRASSARRSRASSAHASSPPAASAAGTASATTGGIAPRRFVPTYRQLLPPGSDHAPRTGLCPRLLGGSESNADELRRQSVLNWNEAANVQAPARHPPLPPAWAPSTAAAPPASLPRAQCRSAVRQARLPPAGGRPPRRSVARRVCSKRRRSPRTATGWRPKATRRRRGGEALEHGAAPSRKRGRRPPAEARRVYARRCDLRRRRRRRRAGSARRTAPGWTVNAVHPGPYFIYRPGSSLPRPSDAFHAAGISQYQVKADRHPHSSHMAPPARFFFFFETTPARLGREEIVEDIIFLRVPPDGKSRLLPGQDSALAS</sequence>
<proteinExistence type="predicted"/>
<feature type="compositionally biased region" description="Basic residues" evidence="1">
    <location>
        <begin position="137"/>
        <end position="154"/>
    </location>
</feature>
<protein>
    <submittedName>
        <fullName evidence="2">Uncharacterized protein</fullName>
    </submittedName>
</protein>
<comment type="caution">
    <text evidence="2">The sequence shown here is derived from an EMBL/GenBank/DDBJ whole genome shotgun (WGS) entry which is preliminary data.</text>
</comment>
<keyword evidence="3" id="KW-1185">Reference proteome</keyword>
<reference evidence="2" key="1">
    <citation type="submission" date="2020-05" db="EMBL/GenBank/DDBJ databases">
        <title>WGS assembly of Panicum virgatum.</title>
        <authorList>
            <person name="Lovell J.T."/>
            <person name="Jenkins J."/>
            <person name="Shu S."/>
            <person name="Juenger T.E."/>
            <person name="Schmutz J."/>
        </authorList>
    </citation>
    <scope>NUCLEOTIDE SEQUENCE</scope>
    <source>
        <strain evidence="2">AP13</strain>
    </source>
</reference>
<dbReference type="AlphaFoldDB" id="A0A8T0VYU1"/>
<gene>
    <name evidence="2" type="ORF">PVAP13_2KG021016</name>
</gene>
<evidence type="ECO:0000313" key="3">
    <source>
        <dbReference type="Proteomes" id="UP000823388"/>
    </source>
</evidence>
<name>A0A8T0VYU1_PANVG</name>
<dbReference type="EMBL" id="CM029039">
    <property type="protein sequence ID" value="KAG2639627.1"/>
    <property type="molecule type" value="Genomic_DNA"/>
</dbReference>
<feature type="compositionally biased region" description="Low complexity" evidence="1">
    <location>
        <begin position="13"/>
        <end position="39"/>
    </location>
</feature>
<feature type="region of interest" description="Disordered" evidence="1">
    <location>
        <begin position="93"/>
        <end position="192"/>
    </location>
</feature>
<feature type="region of interest" description="Disordered" evidence="1">
    <location>
        <begin position="1"/>
        <end position="68"/>
    </location>
</feature>
<accession>A0A8T0VYU1</accession>
<organism evidence="2 3">
    <name type="scientific">Panicum virgatum</name>
    <name type="common">Blackwell switchgrass</name>
    <dbReference type="NCBI Taxonomy" id="38727"/>
    <lineage>
        <taxon>Eukaryota</taxon>
        <taxon>Viridiplantae</taxon>
        <taxon>Streptophyta</taxon>
        <taxon>Embryophyta</taxon>
        <taxon>Tracheophyta</taxon>
        <taxon>Spermatophyta</taxon>
        <taxon>Magnoliopsida</taxon>
        <taxon>Liliopsida</taxon>
        <taxon>Poales</taxon>
        <taxon>Poaceae</taxon>
        <taxon>PACMAD clade</taxon>
        <taxon>Panicoideae</taxon>
        <taxon>Panicodae</taxon>
        <taxon>Paniceae</taxon>
        <taxon>Panicinae</taxon>
        <taxon>Panicum</taxon>
        <taxon>Panicum sect. Hiantes</taxon>
    </lineage>
</organism>
<dbReference type="Proteomes" id="UP000823388">
    <property type="component" value="Chromosome 2K"/>
</dbReference>
<feature type="compositionally biased region" description="Low complexity" evidence="1">
    <location>
        <begin position="105"/>
        <end position="119"/>
    </location>
</feature>